<protein>
    <submittedName>
        <fullName evidence="1">Uncharacterized protein</fullName>
    </submittedName>
</protein>
<gene>
    <name evidence="1" type="ordered locus">Y11_30451</name>
</gene>
<evidence type="ECO:0000313" key="2">
    <source>
        <dbReference type="Proteomes" id="UP000008084"/>
    </source>
</evidence>
<dbReference type="HOGENOM" id="CLU_2978334_0_0_6"/>
<organism evidence="1 2">
    <name type="scientific">Yersinia enterocolitica subsp. palearctica serotype O:3 (strain DSM 13030 / CIP 106945 / Y11)</name>
    <dbReference type="NCBI Taxonomy" id="930944"/>
    <lineage>
        <taxon>Bacteria</taxon>
        <taxon>Pseudomonadati</taxon>
        <taxon>Pseudomonadota</taxon>
        <taxon>Gammaproteobacteria</taxon>
        <taxon>Enterobacterales</taxon>
        <taxon>Yersiniaceae</taxon>
        <taxon>Yersinia</taxon>
    </lineage>
</organism>
<dbReference type="Proteomes" id="UP000008084">
    <property type="component" value="Chromosome"/>
</dbReference>
<reference evidence="1 2" key="1">
    <citation type="journal article" date="2011" name="J. Bacteriol.">
        <title>Complete genome sequence of Yersinia enterocolitica subsp. palearctica serogroup O:3.</title>
        <authorList>
            <person name="Batzilla J."/>
            <person name="Hoper D."/>
            <person name="Antonenka U."/>
            <person name="Heesemann J."/>
            <person name="Rakin A."/>
        </authorList>
    </citation>
    <scope>NUCLEOTIDE SEQUENCE [LARGE SCALE GENOMIC DNA]</scope>
    <source>
        <strain evidence="2">DSM 13030 / CIP 106945 / Y11</strain>
    </source>
</reference>
<proteinExistence type="predicted"/>
<dbReference type="EMBL" id="FR729477">
    <property type="protein sequence ID" value="CBY29485.1"/>
    <property type="molecule type" value="Genomic_DNA"/>
</dbReference>
<dbReference type="AlphaFoldDB" id="A0A0H3P136"/>
<accession>A0A0H3P136</accession>
<sequence length="58" mass="6696">MWGSLGKSAFPKRFYGLIFGLLPDIHAINIHIPLEQTIGRVWLNFNNKKCQQGLSCWH</sequence>
<dbReference type="KEGG" id="yey:Y11_30451"/>
<evidence type="ECO:0000313" key="1">
    <source>
        <dbReference type="EMBL" id="CBY29485.1"/>
    </source>
</evidence>
<name>A0A0H3P136_YERE1</name>
<dbReference type="PATRIC" id="fig|930944.6.peg.3029"/>